<evidence type="ECO:0000313" key="3">
    <source>
        <dbReference type="EMBL" id="WMN06804.1"/>
    </source>
</evidence>
<dbReference type="InterPro" id="IPR001296">
    <property type="entry name" value="Glyco_trans_1"/>
</dbReference>
<protein>
    <submittedName>
        <fullName evidence="3">Glycosyltransferase</fullName>
        <ecNumber evidence="3">2.4.-.-</ecNumber>
    </submittedName>
</protein>
<dbReference type="Pfam" id="PF13439">
    <property type="entry name" value="Glyco_transf_4"/>
    <property type="match status" value="1"/>
</dbReference>
<feature type="domain" description="Glycosyl transferase family 1" evidence="1">
    <location>
        <begin position="200"/>
        <end position="363"/>
    </location>
</feature>
<dbReference type="PANTHER" id="PTHR12526:SF630">
    <property type="entry name" value="GLYCOSYLTRANSFERASE"/>
    <property type="match status" value="1"/>
</dbReference>
<keyword evidence="3" id="KW-0808">Transferase</keyword>
<dbReference type="EC" id="2.4.-.-" evidence="3"/>
<dbReference type="Gene3D" id="3.40.50.2000">
    <property type="entry name" value="Glycogen Phosphorylase B"/>
    <property type="match status" value="3"/>
</dbReference>
<dbReference type="EMBL" id="CP129970">
    <property type="protein sequence ID" value="WMN06804.1"/>
    <property type="molecule type" value="Genomic_DNA"/>
</dbReference>
<sequence>MLLPETLKLHDKDQFEFHYIYFLPWKDQMVAALEEAGAKVSCLPAKNNIQLMRQIDKVDHYIKKHDINLVHAHLPWAGFLARFLHKSNPVPLIYTEHNKQERYHKVTFWLNKLTFNWQSKAIAVSADVHTSIQQNIKPKVPVQTVLNGVNTDFYQRQTLDETASAVEALADESSAITFRANDAEAVELPFDNGKQVLQELIRQKRDNHELQVVGTIAVFRFQKRLVEWIKVFHTAAKENPNLRGVIVGNGPFAAQLLQLRTELGLEKQLFLPGLQTNTKDWFSMMDIFMMSSQFEGLPIALLEAMSMECAILSTDAGGVKEVIQEGKSGLLVAVKEWESLAKKLEHLRDKELRAKLAKGARKRVEEAFSLKRMVRELEEVYLATAKG</sequence>
<dbReference type="AlphaFoldDB" id="A0AA51N5Y3"/>
<organism evidence="3 4">
    <name type="scientific">Marivirga arenosa</name>
    <dbReference type="NCBI Taxonomy" id="3059076"/>
    <lineage>
        <taxon>Bacteria</taxon>
        <taxon>Pseudomonadati</taxon>
        <taxon>Bacteroidota</taxon>
        <taxon>Cytophagia</taxon>
        <taxon>Cytophagales</taxon>
        <taxon>Marivirgaceae</taxon>
        <taxon>Marivirga</taxon>
    </lineage>
</organism>
<reference evidence="3" key="1">
    <citation type="submission" date="2023-08" db="EMBL/GenBank/DDBJ databases">
        <title>Comparative genomics and taxonomic characterization of three novel marine species of genus Marivirga.</title>
        <authorList>
            <person name="Muhammad N."/>
            <person name="Kim S.-G."/>
        </authorList>
    </citation>
    <scope>NUCLEOTIDE SEQUENCE [LARGE SCALE GENOMIC DNA]</scope>
    <source>
        <strain evidence="3">ABR2-2</strain>
    </source>
</reference>
<feature type="domain" description="Glycosyltransferase subfamily 4-like N-terminal" evidence="2">
    <location>
        <begin position="39"/>
        <end position="152"/>
    </location>
</feature>
<dbReference type="GO" id="GO:0016757">
    <property type="term" value="F:glycosyltransferase activity"/>
    <property type="evidence" value="ECO:0007669"/>
    <property type="project" value="UniProtKB-KW"/>
</dbReference>
<keyword evidence="4" id="KW-1185">Reference proteome</keyword>
<proteinExistence type="predicted"/>
<dbReference type="PANTHER" id="PTHR12526">
    <property type="entry name" value="GLYCOSYLTRANSFERASE"/>
    <property type="match status" value="1"/>
</dbReference>
<dbReference type="Pfam" id="PF00534">
    <property type="entry name" value="Glycos_transf_1"/>
    <property type="match status" value="1"/>
</dbReference>
<dbReference type="SUPFAM" id="SSF53756">
    <property type="entry name" value="UDP-Glycosyltransferase/glycogen phosphorylase"/>
    <property type="match status" value="1"/>
</dbReference>
<name>A0AA51N5Y3_9BACT</name>
<gene>
    <name evidence="3" type="ORF">QYS48_33780</name>
</gene>
<dbReference type="InterPro" id="IPR028098">
    <property type="entry name" value="Glyco_trans_4-like_N"/>
</dbReference>
<evidence type="ECO:0000259" key="1">
    <source>
        <dbReference type="Pfam" id="PF00534"/>
    </source>
</evidence>
<dbReference type="Proteomes" id="UP001244443">
    <property type="component" value="Chromosome"/>
</dbReference>
<dbReference type="RefSeq" id="WP_308356765.1">
    <property type="nucleotide sequence ID" value="NZ_CP129970.2"/>
</dbReference>
<evidence type="ECO:0000313" key="4">
    <source>
        <dbReference type="Proteomes" id="UP001244443"/>
    </source>
</evidence>
<keyword evidence="3" id="KW-0328">Glycosyltransferase</keyword>
<evidence type="ECO:0000259" key="2">
    <source>
        <dbReference type="Pfam" id="PF13439"/>
    </source>
</evidence>
<accession>A0AA51N5Y3</accession>